<name>A0ACA9MA31_9GLOM</name>
<gene>
    <name evidence="1" type="ORF">DHETER_LOCUS6371</name>
</gene>
<sequence length="74" mass="8624">AVTNRFIHFEICEDINDLVIQGSFLILFPPEQPPGWTKPETKVVKDRLTENLLFLIPEWVSQGQELQSASWQER</sequence>
<evidence type="ECO:0000313" key="2">
    <source>
        <dbReference type="Proteomes" id="UP000789702"/>
    </source>
</evidence>
<keyword evidence="2" id="KW-1185">Reference proteome</keyword>
<accession>A0ACA9MA31</accession>
<comment type="caution">
    <text evidence="1">The sequence shown here is derived from an EMBL/GenBank/DDBJ whole genome shotgun (WGS) entry which is preliminary data.</text>
</comment>
<feature type="non-terminal residue" evidence="1">
    <location>
        <position position="1"/>
    </location>
</feature>
<protein>
    <submittedName>
        <fullName evidence="1">14408_t:CDS:1</fullName>
    </submittedName>
</protein>
<reference evidence="1" key="1">
    <citation type="submission" date="2021-06" db="EMBL/GenBank/DDBJ databases">
        <authorList>
            <person name="Kallberg Y."/>
            <person name="Tangrot J."/>
            <person name="Rosling A."/>
        </authorList>
    </citation>
    <scope>NUCLEOTIDE SEQUENCE</scope>
    <source>
        <strain evidence="1">IL203A</strain>
    </source>
</reference>
<proteinExistence type="predicted"/>
<dbReference type="EMBL" id="CAJVPU010007951">
    <property type="protein sequence ID" value="CAG8578609.1"/>
    <property type="molecule type" value="Genomic_DNA"/>
</dbReference>
<dbReference type="Proteomes" id="UP000789702">
    <property type="component" value="Unassembled WGS sequence"/>
</dbReference>
<organism evidence="1 2">
    <name type="scientific">Dentiscutata heterogama</name>
    <dbReference type="NCBI Taxonomy" id="1316150"/>
    <lineage>
        <taxon>Eukaryota</taxon>
        <taxon>Fungi</taxon>
        <taxon>Fungi incertae sedis</taxon>
        <taxon>Mucoromycota</taxon>
        <taxon>Glomeromycotina</taxon>
        <taxon>Glomeromycetes</taxon>
        <taxon>Diversisporales</taxon>
        <taxon>Gigasporaceae</taxon>
        <taxon>Dentiscutata</taxon>
    </lineage>
</organism>
<evidence type="ECO:0000313" key="1">
    <source>
        <dbReference type="EMBL" id="CAG8578609.1"/>
    </source>
</evidence>